<keyword evidence="9 10" id="KW-0998">Cell outer membrane</keyword>
<keyword evidence="6 11" id="KW-0798">TonB box</keyword>
<gene>
    <name evidence="16" type="ORF">DFR51_1358</name>
</gene>
<reference evidence="16 17" key="1">
    <citation type="submission" date="2018-10" db="EMBL/GenBank/DDBJ databases">
        <title>Genomic Encyclopedia of Type Strains, Phase IV (KMG-IV): sequencing the most valuable type-strain genomes for metagenomic binning, comparative biology and taxonomic classification.</title>
        <authorList>
            <person name="Goeker M."/>
        </authorList>
    </citation>
    <scope>NUCLEOTIDE SEQUENCE [LARGE SCALE GENOMIC DNA]</scope>
    <source>
        <strain evidence="16 17">DSM 19791</strain>
    </source>
</reference>
<keyword evidence="4 10" id="KW-0812">Transmembrane</keyword>
<evidence type="ECO:0000256" key="7">
    <source>
        <dbReference type="ARBA" id="ARBA00023136"/>
    </source>
</evidence>
<dbReference type="InterPro" id="IPR039426">
    <property type="entry name" value="TonB-dep_rcpt-like"/>
</dbReference>
<feature type="region of interest" description="Disordered" evidence="12">
    <location>
        <begin position="248"/>
        <end position="270"/>
    </location>
</feature>
<feature type="signal peptide" evidence="13">
    <location>
        <begin position="1"/>
        <end position="24"/>
    </location>
</feature>
<organism evidence="16 17">
    <name type="scientific">Sphingosinicella microcystinivorans</name>
    <dbReference type="NCBI Taxonomy" id="335406"/>
    <lineage>
        <taxon>Bacteria</taxon>
        <taxon>Pseudomonadati</taxon>
        <taxon>Pseudomonadota</taxon>
        <taxon>Alphaproteobacteria</taxon>
        <taxon>Sphingomonadales</taxon>
        <taxon>Sphingosinicellaceae</taxon>
        <taxon>Sphingosinicella</taxon>
    </lineage>
</organism>
<evidence type="ECO:0000256" key="9">
    <source>
        <dbReference type="ARBA" id="ARBA00023237"/>
    </source>
</evidence>
<evidence type="ECO:0000256" key="3">
    <source>
        <dbReference type="ARBA" id="ARBA00022452"/>
    </source>
</evidence>
<sequence length="681" mass="73589">MRFQKNSACLLAVSVSTFAQVAHAEEVASTASDIVVTASRTEERRENVASSMEVISEEQLANTVGLNFIDQLKKNASVDVIQYPNGLGGVGLRGLRPSFEFSINPQVLVLVDGRPSGSSSFTTIAPESVARVEVLKGPASALYGASAVGGVINIITRRSSGPLGGQFSIGGGSFSTIRSGATLGGDLVRGVDFDLDLGYVNQGGNFRLGDGERAANSTSRRGSGRFRVGSTLSPIARLDASVDFASLDNDAPGPQSYDPKTPSGNQTDRISGDVRLELTPLDHEIRLIGYASRENYDYYTVPVASARYVSSNTLTEFRGVQAQDSWRVLPALRLTYGGDWQRVEAARKSWNAEGTRKAPSSPEESRETKAVFAETGLNLLDERLNLTAGGRYDWITVKTYETPYRTNFTPGTAKFGVFNPRGGAVVKLGGGVRAHSTIGRAFVPPQALQLAGENEEFAGTQRRVSYGNPDLQPERNTTWDAGIGFASGALFADVTYFHSRTRNRIKTEIVSETPTLRQTSYVNADASRMEGVEAQIALDAGAALGLAPDRVRISGSVTHIITAEDRTAEGVVSAIRNVADWKANGSLTLSNGSTLSATATIRFNGDRRDVDYSQGRIFTNGAGGEFTLARFTTADFSLRWQPTRKDGIRLEVANAFDVNYYEKADYWMPGRTAYIRYIRTF</sequence>
<keyword evidence="7 10" id="KW-0472">Membrane</keyword>
<dbReference type="InterPro" id="IPR036942">
    <property type="entry name" value="Beta-barrel_TonB_sf"/>
</dbReference>
<dbReference type="InterPro" id="IPR012910">
    <property type="entry name" value="Plug_dom"/>
</dbReference>
<keyword evidence="17" id="KW-1185">Reference proteome</keyword>
<evidence type="ECO:0000256" key="5">
    <source>
        <dbReference type="ARBA" id="ARBA00022729"/>
    </source>
</evidence>
<dbReference type="Pfam" id="PF00593">
    <property type="entry name" value="TonB_dep_Rec_b-barrel"/>
    <property type="match status" value="1"/>
</dbReference>
<evidence type="ECO:0000259" key="14">
    <source>
        <dbReference type="Pfam" id="PF00593"/>
    </source>
</evidence>
<dbReference type="SUPFAM" id="SSF56935">
    <property type="entry name" value="Porins"/>
    <property type="match status" value="1"/>
</dbReference>
<protein>
    <submittedName>
        <fullName evidence="16">Vitamin B12 transporter</fullName>
    </submittedName>
</protein>
<proteinExistence type="inferred from homology"/>
<evidence type="ECO:0000259" key="15">
    <source>
        <dbReference type="Pfam" id="PF07715"/>
    </source>
</evidence>
<comment type="similarity">
    <text evidence="10 11">Belongs to the TonB-dependent receptor family.</text>
</comment>
<dbReference type="Gene3D" id="2.40.170.20">
    <property type="entry name" value="TonB-dependent receptor, beta-barrel domain"/>
    <property type="match status" value="1"/>
</dbReference>
<dbReference type="Proteomes" id="UP000276029">
    <property type="component" value="Unassembled WGS sequence"/>
</dbReference>
<keyword evidence="5 13" id="KW-0732">Signal</keyword>
<dbReference type="RefSeq" id="WP_121048289.1">
    <property type="nucleotide sequence ID" value="NZ_AP018711.1"/>
</dbReference>
<feature type="region of interest" description="Disordered" evidence="12">
    <location>
        <begin position="348"/>
        <end position="368"/>
    </location>
</feature>
<dbReference type="CDD" id="cd01347">
    <property type="entry name" value="ligand_gated_channel"/>
    <property type="match status" value="1"/>
</dbReference>
<evidence type="ECO:0000256" key="8">
    <source>
        <dbReference type="ARBA" id="ARBA00023170"/>
    </source>
</evidence>
<accession>A0ABX9T2Z0</accession>
<evidence type="ECO:0000256" key="4">
    <source>
        <dbReference type="ARBA" id="ARBA00022692"/>
    </source>
</evidence>
<dbReference type="Pfam" id="PF07715">
    <property type="entry name" value="Plug"/>
    <property type="match status" value="1"/>
</dbReference>
<name>A0ABX9T2Z0_SPHMI</name>
<keyword evidence="8" id="KW-0675">Receptor</keyword>
<comment type="subcellular location">
    <subcellularLocation>
        <location evidence="1 10">Cell outer membrane</location>
        <topology evidence="1 10">Multi-pass membrane protein</topology>
    </subcellularLocation>
</comment>
<evidence type="ECO:0000256" key="10">
    <source>
        <dbReference type="PROSITE-ProRule" id="PRU01360"/>
    </source>
</evidence>
<keyword evidence="2 10" id="KW-0813">Transport</keyword>
<evidence type="ECO:0000256" key="11">
    <source>
        <dbReference type="RuleBase" id="RU003357"/>
    </source>
</evidence>
<evidence type="ECO:0000256" key="2">
    <source>
        <dbReference type="ARBA" id="ARBA00022448"/>
    </source>
</evidence>
<keyword evidence="3 10" id="KW-1134">Transmembrane beta strand</keyword>
<evidence type="ECO:0000256" key="12">
    <source>
        <dbReference type="SAM" id="MobiDB-lite"/>
    </source>
</evidence>
<dbReference type="InterPro" id="IPR000531">
    <property type="entry name" value="Beta-barrel_TonB"/>
</dbReference>
<evidence type="ECO:0000256" key="13">
    <source>
        <dbReference type="SAM" id="SignalP"/>
    </source>
</evidence>
<evidence type="ECO:0000256" key="1">
    <source>
        <dbReference type="ARBA" id="ARBA00004571"/>
    </source>
</evidence>
<dbReference type="EMBL" id="RBWX01000007">
    <property type="protein sequence ID" value="RKS91788.1"/>
    <property type="molecule type" value="Genomic_DNA"/>
</dbReference>
<dbReference type="PANTHER" id="PTHR30069">
    <property type="entry name" value="TONB-DEPENDENT OUTER MEMBRANE RECEPTOR"/>
    <property type="match status" value="1"/>
</dbReference>
<dbReference type="PROSITE" id="PS52016">
    <property type="entry name" value="TONB_DEPENDENT_REC_3"/>
    <property type="match status" value="1"/>
</dbReference>
<dbReference type="PANTHER" id="PTHR30069:SF29">
    <property type="entry name" value="HEMOGLOBIN AND HEMOGLOBIN-HAPTOGLOBIN-BINDING PROTEIN 1-RELATED"/>
    <property type="match status" value="1"/>
</dbReference>
<dbReference type="Gene3D" id="2.170.130.10">
    <property type="entry name" value="TonB-dependent receptor, plug domain"/>
    <property type="match status" value="1"/>
</dbReference>
<dbReference type="InterPro" id="IPR037066">
    <property type="entry name" value="Plug_dom_sf"/>
</dbReference>
<evidence type="ECO:0000313" key="16">
    <source>
        <dbReference type="EMBL" id="RKS91788.1"/>
    </source>
</evidence>
<feature type="domain" description="TonB-dependent receptor-like beta-barrel" evidence="14">
    <location>
        <begin position="208"/>
        <end position="654"/>
    </location>
</feature>
<feature type="domain" description="TonB-dependent receptor plug" evidence="15">
    <location>
        <begin position="46"/>
        <end position="151"/>
    </location>
</feature>
<evidence type="ECO:0000256" key="6">
    <source>
        <dbReference type="ARBA" id="ARBA00023077"/>
    </source>
</evidence>
<evidence type="ECO:0000313" key="17">
    <source>
        <dbReference type="Proteomes" id="UP000276029"/>
    </source>
</evidence>
<comment type="caution">
    <text evidence="16">The sequence shown here is derived from an EMBL/GenBank/DDBJ whole genome shotgun (WGS) entry which is preliminary data.</text>
</comment>
<feature type="chain" id="PRO_5046092045" evidence="13">
    <location>
        <begin position="25"/>
        <end position="681"/>
    </location>
</feature>